<keyword evidence="3" id="KW-0378">Hydrolase</keyword>
<dbReference type="AlphaFoldDB" id="A0A3Q1M8G5"/>
<evidence type="ECO:0000256" key="2">
    <source>
        <dbReference type="ARBA" id="ARBA00022679"/>
    </source>
</evidence>
<keyword evidence="2" id="KW-0808">Transferase</keyword>
<proteinExistence type="inferred from homology"/>
<dbReference type="FunFam" id="3.90.1720.10:FF:000002">
    <property type="entry name" value="HRAS like suppressor 2"/>
    <property type="match status" value="1"/>
</dbReference>
<evidence type="ECO:0000256" key="4">
    <source>
        <dbReference type="ARBA" id="ARBA00023098"/>
    </source>
</evidence>
<dbReference type="STRING" id="9913.ENSBTAP00000064735"/>
<dbReference type="PANTHER" id="PTHR13943">
    <property type="entry name" value="HRAS-LIKE SUPPRESSOR - RELATED"/>
    <property type="match status" value="1"/>
</dbReference>
<keyword evidence="7" id="KW-1185">Reference proteome</keyword>
<gene>
    <name evidence="6" type="primary">LOC618367</name>
</gene>
<dbReference type="GO" id="GO:0006629">
    <property type="term" value="P:lipid metabolic process"/>
    <property type="evidence" value="ECO:0007669"/>
    <property type="project" value="UniProtKB-KW"/>
</dbReference>
<dbReference type="PANTHER" id="PTHR13943:SF31">
    <property type="entry name" value="PHOSPHOLIPASE A AND ACYLTRANSFERASE 3"/>
    <property type="match status" value="1"/>
</dbReference>
<dbReference type="PROSITE" id="PS51934">
    <property type="entry name" value="LRAT"/>
    <property type="match status" value="1"/>
</dbReference>
<dbReference type="Gene3D" id="3.90.1720.10">
    <property type="entry name" value="endopeptidase domain like (from Nostoc punctiforme)"/>
    <property type="match status" value="1"/>
</dbReference>
<keyword evidence="4" id="KW-0443">Lipid metabolism</keyword>
<dbReference type="SMR" id="A0A3Q1M8G5"/>
<reference evidence="6" key="1">
    <citation type="submission" date="2018-03" db="EMBL/GenBank/DDBJ databases">
        <title>ARS-UCD1.2.</title>
        <authorList>
            <person name="Rosen B.D."/>
            <person name="Bickhart D.M."/>
            <person name="Koren S."/>
            <person name="Schnabel R.D."/>
            <person name="Hall R."/>
            <person name="Zimin A."/>
            <person name="Dreischer C."/>
            <person name="Schultheiss S."/>
            <person name="Schroeder S.G."/>
            <person name="Elsik C.G."/>
            <person name="Couldrey C."/>
            <person name="Liu G.E."/>
            <person name="Van Tassell C.P."/>
            <person name="Phillippy A.M."/>
            <person name="Smith T.P.L."/>
            <person name="Medrano J.F."/>
        </authorList>
    </citation>
    <scope>NUCLEOTIDE SEQUENCE [LARGE SCALE GENOMIC DNA]</scope>
    <source>
        <strain evidence="6">Hereford</strain>
    </source>
</reference>
<evidence type="ECO:0000313" key="7">
    <source>
        <dbReference type="Proteomes" id="UP000009136"/>
    </source>
</evidence>
<dbReference type="InterPro" id="IPR051496">
    <property type="entry name" value="H-rev107_PLA/AT"/>
</dbReference>
<dbReference type="Bgee" id="ENSBTAG00000011019">
    <property type="expression patterns" value="Expressed in abdominal lymph node and 85 other cell types or tissues"/>
</dbReference>
<sequence>MASPEPQPGDLIEIFRPFYRHWAVYVGGGYVVHLAPSSEIAGAGGASIMSAVADRAIVKKERLCDVVGRDPYRVNNKHDDKYNPFPPSKIVQWAEELVGRELCYSLTSKNCEHFVNELRYGVSRSDQVSHVWKKVQTALAALTGLGAGDTAKLKTSEGSARTQVIDAVPAAIIMKLNLLYKITPKSGS</sequence>
<dbReference type="VEuPathDB" id="HostDB:ENSBTAG00000011019"/>
<name>A0A3Q1M8G5_BOVIN</name>
<reference evidence="6" key="2">
    <citation type="submission" date="2025-08" db="UniProtKB">
        <authorList>
            <consortium name="Ensembl"/>
        </authorList>
    </citation>
    <scope>IDENTIFICATION</scope>
    <source>
        <strain evidence="6">Hereford</strain>
    </source>
</reference>
<dbReference type="InterPro" id="IPR007053">
    <property type="entry name" value="LRAT_dom"/>
</dbReference>
<accession>A0A3Q1M8G5</accession>
<organism evidence="6 7">
    <name type="scientific">Bos taurus</name>
    <name type="common">Bovine</name>
    <dbReference type="NCBI Taxonomy" id="9913"/>
    <lineage>
        <taxon>Eukaryota</taxon>
        <taxon>Metazoa</taxon>
        <taxon>Chordata</taxon>
        <taxon>Craniata</taxon>
        <taxon>Vertebrata</taxon>
        <taxon>Euteleostomi</taxon>
        <taxon>Mammalia</taxon>
        <taxon>Eutheria</taxon>
        <taxon>Laurasiatheria</taxon>
        <taxon>Artiodactyla</taxon>
        <taxon>Ruminantia</taxon>
        <taxon>Pecora</taxon>
        <taxon>Bovidae</taxon>
        <taxon>Bovinae</taxon>
        <taxon>Bos</taxon>
    </lineage>
</organism>
<evidence type="ECO:0000256" key="1">
    <source>
        <dbReference type="ARBA" id="ARBA00007824"/>
    </source>
</evidence>
<dbReference type="GeneTree" id="ENSGT00940000162660"/>
<comment type="similarity">
    <text evidence="1">Belongs to the H-rev107 family.</text>
</comment>
<evidence type="ECO:0000256" key="3">
    <source>
        <dbReference type="ARBA" id="ARBA00022801"/>
    </source>
</evidence>
<dbReference type="GO" id="GO:0016740">
    <property type="term" value="F:transferase activity"/>
    <property type="evidence" value="ECO:0007669"/>
    <property type="project" value="UniProtKB-KW"/>
</dbReference>
<feature type="domain" description="LRAT" evidence="5">
    <location>
        <begin position="11"/>
        <end position="127"/>
    </location>
</feature>
<evidence type="ECO:0000313" key="6">
    <source>
        <dbReference type="Ensembl" id="ENSBTAP00000064735.1"/>
    </source>
</evidence>
<protein>
    <recommendedName>
        <fullName evidence="5">LRAT domain-containing protein</fullName>
    </recommendedName>
</protein>
<dbReference type="GO" id="GO:0016787">
    <property type="term" value="F:hydrolase activity"/>
    <property type="evidence" value="ECO:0007669"/>
    <property type="project" value="UniProtKB-KW"/>
</dbReference>
<dbReference type="Pfam" id="PF04970">
    <property type="entry name" value="LRAT"/>
    <property type="match status" value="1"/>
</dbReference>
<dbReference type="Proteomes" id="UP000009136">
    <property type="component" value="Chromosome 29"/>
</dbReference>
<dbReference type="InParanoid" id="A0A3Q1M8G5"/>
<evidence type="ECO:0000259" key="5">
    <source>
        <dbReference type="PROSITE" id="PS51934"/>
    </source>
</evidence>
<reference evidence="6" key="3">
    <citation type="submission" date="2025-09" db="UniProtKB">
        <authorList>
            <consortium name="Ensembl"/>
        </authorList>
    </citation>
    <scope>IDENTIFICATION</scope>
    <source>
        <strain evidence="6">Hereford</strain>
    </source>
</reference>
<dbReference type="Ensembl" id="ENSBTAT00000075599.2">
    <property type="protein sequence ID" value="ENSBTAP00000064735.1"/>
    <property type="gene ID" value="ENSBTAG00000011019.8"/>
</dbReference>